<evidence type="ECO:0000256" key="14">
    <source>
        <dbReference type="RuleBase" id="RU362081"/>
    </source>
</evidence>
<dbReference type="InterPro" id="IPR008250">
    <property type="entry name" value="ATPase_P-typ_transduc_dom_A_sf"/>
</dbReference>
<reference evidence="16" key="2">
    <citation type="submission" date="2021-08" db="EMBL/GenBank/DDBJ databases">
        <authorList>
            <person name="Dalcin Martins P."/>
        </authorList>
    </citation>
    <scope>NUCLEOTIDE SEQUENCE</scope>
    <source>
        <strain evidence="16">MAG_39</strain>
    </source>
</reference>
<evidence type="ECO:0000313" key="16">
    <source>
        <dbReference type="EMBL" id="MBZ0155197.1"/>
    </source>
</evidence>
<evidence type="ECO:0000256" key="6">
    <source>
        <dbReference type="ARBA" id="ARBA00022723"/>
    </source>
</evidence>
<organism evidence="16 17">
    <name type="scientific">Candidatus Nitrobium versatile</name>
    <dbReference type="NCBI Taxonomy" id="2884831"/>
    <lineage>
        <taxon>Bacteria</taxon>
        <taxon>Pseudomonadati</taxon>
        <taxon>Nitrospirota</taxon>
        <taxon>Nitrospiria</taxon>
        <taxon>Nitrospirales</taxon>
        <taxon>Nitrospiraceae</taxon>
        <taxon>Candidatus Nitrobium</taxon>
    </lineage>
</organism>
<dbReference type="InterPro" id="IPR023214">
    <property type="entry name" value="HAD_sf"/>
</dbReference>
<keyword evidence="6 14" id="KW-0479">Metal-binding</keyword>
<keyword evidence="4" id="KW-0597">Phosphoprotein</keyword>
<comment type="similarity">
    <text evidence="2 14">Belongs to the cation transport ATPase (P-type) (TC 3.A.3) family. Type IB subfamily.</text>
</comment>
<feature type="transmembrane region" description="Helical" evidence="14">
    <location>
        <begin position="358"/>
        <end position="383"/>
    </location>
</feature>
<keyword evidence="10 14" id="KW-1133">Transmembrane helix</keyword>
<dbReference type="GO" id="GO:0016463">
    <property type="term" value="F:P-type zinc transporter activity"/>
    <property type="evidence" value="ECO:0007669"/>
    <property type="project" value="UniProtKB-EC"/>
</dbReference>
<dbReference type="GO" id="GO:0005524">
    <property type="term" value="F:ATP binding"/>
    <property type="evidence" value="ECO:0007669"/>
    <property type="project" value="UniProtKB-UniRule"/>
</dbReference>
<feature type="transmembrane region" description="Helical" evidence="14">
    <location>
        <begin position="333"/>
        <end position="352"/>
    </location>
</feature>
<dbReference type="InterPro" id="IPR023299">
    <property type="entry name" value="ATPase_P-typ_cyto_dom_N"/>
</dbReference>
<evidence type="ECO:0000256" key="11">
    <source>
        <dbReference type="ARBA" id="ARBA00023136"/>
    </source>
</evidence>
<keyword evidence="3 14" id="KW-1003">Cell membrane</keyword>
<protein>
    <recommendedName>
        <fullName evidence="12">P-type Zn(2+) transporter</fullName>
        <ecNumber evidence="12">7.2.2.12</ecNumber>
    </recommendedName>
</protein>
<dbReference type="InterPro" id="IPR001757">
    <property type="entry name" value="P_typ_ATPase"/>
</dbReference>
<dbReference type="GO" id="GO:0016887">
    <property type="term" value="F:ATP hydrolysis activity"/>
    <property type="evidence" value="ECO:0007669"/>
    <property type="project" value="InterPro"/>
</dbReference>
<dbReference type="InterPro" id="IPR018303">
    <property type="entry name" value="ATPase_P-typ_P_site"/>
</dbReference>
<accession>A0A953J8G8</accession>
<dbReference type="InterPro" id="IPR044492">
    <property type="entry name" value="P_typ_ATPase_HD_dom"/>
</dbReference>
<dbReference type="InterPro" id="IPR036163">
    <property type="entry name" value="HMA_dom_sf"/>
</dbReference>
<dbReference type="SUPFAM" id="SSF56784">
    <property type="entry name" value="HAD-like"/>
    <property type="match status" value="1"/>
</dbReference>
<dbReference type="InterPro" id="IPR036412">
    <property type="entry name" value="HAD-like_sf"/>
</dbReference>
<dbReference type="SUPFAM" id="SSF81660">
    <property type="entry name" value="Metal cation-transporting ATPase, ATP-binding domain N"/>
    <property type="match status" value="1"/>
</dbReference>
<dbReference type="Gene3D" id="3.40.50.1000">
    <property type="entry name" value="HAD superfamily/HAD-like"/>
    <property type="match status" value="1"/>
</dbReference>
<dbReference type="Gene3D" id="3.30.70.100">
    <property type="match status" value="1"/>
</dbReference>
<dbReference type="GO" id="GO:0046872">
    <property type="term" value="F:metal ion binding"/>
    <property type="evidence" value="ECO:0007669"/>
    <property type="project" value="UniProtKB-KW"/>
</dbReference>
<dbReference type="PRINTS" id="PR00941">
    <property type="entry name" value="CDATPASE"/>
</dbReference>
<reference evidence="16" key="1">
    <citation type="journal article" date="2021" name="bioRxiv">
        <title>Unraveling nitrogen, sulfur and carbon metabolic pathways and microbial community transcriptional responses to substrate deprivation and toxicity stresses in a bioreactor mimicking anoxic brackish coastal sediment conditions.</title>
        <authorList>
            <person name="Martins P.D."/>
            <person name="Echeveste M.J."/>
            <person name="Arshad A."/>
            <person name="Kurth J."/>
            <person name="Ouboter H."/>
            <person name="Jetten M.S.M."/>
            <person name="Welte C.U."/>
        </authorList>
    </citation>
    <scope>NUCLEOTIDE SEQUENCE</scope>
    <source>
        <strain evidence="16">MAG_39</strain>
    </source>
</reference>
<sequence>MIDTTEEHPEIIGRKERGKQETCSLAVKGLDCATCAEKVQRALMHHRGVLGVTIYLGTERVDVQFDPSVINKKAIIGTLNELGIKVAAERGAHEHDHGGGASRRFELLRIAGVLFLVLLGLAGVGRGFLQERGGLIHIWDIAAILIGGYPLLRHAFIDLKEKAITADVFMALGVVSATAIGEFRSAAVISLFMLIAEFLDSFTMDRSRSAIRDLVGMAPKTARVKRGETEVEIPVEEVKKGDIVLVKPGEKIPVEGIIVSGSSFVNQAPITGESLPVEKKEGESVYAATINQHGILFVKVTHTGEDTTYARIIKLVEEAESSKAQVQKVADKFAAYFTPAILVVAVLTLLLTGKLTNAIAVLVVACPCTVAIATPLAVVAGMGKAAKRGIIIKGGRYLEALAKVDTLVMDKTGTLTIGDPVVTDIKGFSGHSDEEIIAFTAGTERYSEHPLARAIMKKALEIGIKIPEPDQCCMLPGMGIEAVVQGSNVLFGSRELLLNKSIHLSAEVEKYIAEREEEGKTVLLLAQAGSNGRNGSVGSNGHNGMIIGVISVADIVREGTAEAIAELREMGFHEPVMLTGDNQRTAHSIAATLGIEKVMFRLLPEDKVKKIKELVAGGRQVLMVGDGINDAPALAQAHVGVAMGAVGSDAAIEASDVALMRDEWKQIPEAIRIGRSTFSVIRQNIALGILFNVVGIALASVGILSPVGAAVAHIMPDVLVFLNSSRLLK</sequence>
<evidence type="ECO:0000256" key="12">
    <source>
        <dbReference type="ARBA" id="ARBA00039097"/>
    </source>
</evidence>
<evidence type="ECO:0000256" key="3">
    <source>
        <dbReference type="ARBA" id="ARBA00022475"/>
    </source>
</evidence>
<keyword evidence="11 14" id="KW-0472">Membrane</keyword>
<dbReference type="InterPro" id="IPR006121">
    <property type="entry name" value="HMA_dom"/>
</dbReference>
<feature type="transmembrane region" description="Helical" evidence="14">
    <location>
        <begin position="135"/>
        <end position="152"/>
    </location>
</feature>
<dbReference type="FunFam" id="2.70.150.10:FF:000002">
    <property type="entry name" value="Copper-transporting ATPase 1, putative"/>
    <property type="match status" value="1"/>
</dbReference>
<keyword evidence="9" id="KW-1278">Translocase</keyword>
<dbReference type="NCBIfam" id="TIGR01511">
    <property type="entry name" value="ATPase-IB1_Cu"/>
    <property type="match status" value="1"/>
</dbReference>
<dbReference type="InterPro" id="IPR023298">
    <property type="entry name" value="ATPase_P-typ_TM_dom_sf"/>
</dbReference>
<dbReference type="GO" id="GO:0005886">
    <property type="term" value="C:plasma membrane"/>
    <property type="evidence" value="ECO:0007669"/>
    <property type="project" value="UniProtKB-SubCell"/>
</dbReference>
<dbReference type="SFLD" id="SFLDF00027">
    <property type="entry name" value="p-type_atpase"/>
    <property type="match status" value="1"/>
</dbReference>
<dbReference type="Gene3D" id="3.40.1110.10">
    <property type="entry name" value="Calcium-transporting ATPase, cytoplasmic domain N"/>
    <property type="match status" value="1"/>
</dbReference>
<dbReference type="EMBL" id="JAIOIV010000027">
    <property type="protein sequence ID" value="MBZ0155197.1"/>
    <property type="molecule type" value="Genomic_DNA"/>
</dbReference>
<dbReference type="InterPro" id="IPR051014">
    <property type="entry name" value="Cation_Transport_ATPase_IB"/>
</dbReference>
<evidence type="ECO:0000256" key="13">
    <source>
        <dbReference type="ARBA" id="ARBA00047308"/>
    </source>
</evidence>
<dbReference type="PROSITE" id="PS50846">
    <property type="entry name" value="HMA_2"/>
    <property type="match status" value="1"/>
</dbReference>
<comment type="subcellular location">
    <subcellularLocation>
        <location evidence="1">Cell membrane</location>
        <topology evidence="1">Multi-pass membrane protein</topology>
    </subcellularLocation>
</comment>
<dbReference type="Pfam" id="PF00122">
    <property type="entry name" value="E1-E2_ATPase"/>
    <property type="match status" value="1"/>
</dbReference>
<comment type="caution">
    <text evidence="16">The sequence shown here is derived from an EMBL/GenBank/DDBJ whole genome shotgun (WGS) entry which is preliminary data.</text>
</comment>
<keyword evidence="5 14" id="KW-0812">Transmembrane</keyword>
<dbReference type="SUPFAM" id="SSF81665">
    <property type="entry name" value="Calcium ATPase, transmembrane domain M"/>
    <property type="match status" value="1"/>
</dbReference>
<comment type="catalytic activity">
    <reaction evidence="13">
        <text>Zn(2+)(in) + ATP + H2O = Zn(2+)(out) + ADP + phosphate + H(+)</text>
        <dbReference type="Rhea" id="RHEA:20621"/>
        <dbReference type="ChEBI" id="CHEBI:15377"/>
        <dbReference type="ChEBI" id="CHEBI:15378"/>
        <dbReference type="ChEBI" id="CHEBI:29105"/>
        <dbReference type="ChEBI" id="CHEBI:30616"/>
        <dbReference type="ChEBI" id="CHEBI:43474"/>
        <dbReference type="ChEBI" id="CHEBI:456216"/>
        <dbReference type="EC" id="7.2.2.12"/>
    </reaction>
</comment>
<dbReference type="Pfam" id="PF00403">
    <property type="entry name" value="HMA"/>
    <property type="match status" value="1"/>
</dbReference>
<evidence type="ECO:0000256" key="2">
    <source>
        <dbReference type="ARBA" id="ARBA00006024"/>
    </source>
</evidence>
<dbReference type="EC" id="7.2.2.12" evidence="12"/>
<evidence type="ECO:0000256" key="5">
    <source>
        <dbReference type="ARBA" id="ARBA00022692"/>
    </source>
</evidence>
<evidence type="ECO:0000259" key="15">
    <source>
        <dbReference type="PROSITE" id="PS50846"/>
    </source>
</evidence>
<dbReference type="InterPro" id="IPR059000">
    <property type="entry name" value="ATPase_P-type_domA"/>
</dbReference>
<feature type="transmembrane region" description="Helical" evidence="14">
    <location>
        <begin position="685"/>
        <end position="704"/>
    </location>
</feature>
<gene>
    <name evidence="16" type="ORF">K8I29_03160</name>
</gene>
<feature type="domain" description="HMA" evidence="15">
    <location>
        <begin position="21"/>
        <end position="87"/>
    </location>
</feature>
<dbReference type="PROSITE" id="PS01047">
    <property type="entry name" value="HMA_1"/>
    <property type="match status" value="1"/>
</dbReference>
<dbReference type="SFLD" id="SFLDG00002">
    <property type="entry name" value="C1.7:_P-type_atpase_like"/>
    <property type="match status" value="1"/>
</dbReference>
<dbReference type="PROSITE" id="PS00154">
    <property type="entry name" value="ATPASE_E1_E2"/>
    <property type="match status" value="1"/>
</dbReference>
<dbReference type="PANTHER" id="PTHR48085">
    <property type="entry name" value="CADMIUM/ZINC-TRANSPORTING ATPASE HMA2-RELATED"/>
    <property type="match status" value="1"/>
</dbReference>
<dbReference type="AlphaFoldDB" id="A0A953J8G8"/>
<dbReference type="Gene3D" id="2.70.150.10">
    <property type="entry name" value="Calcium-transporting ATPase, cytoplasmic transduction domain A"/>
    <property type="match status" value="1"/>
</dbReference>
<dbReference type="CDD" id="cd00371">
    <property type="entry name" value="HMA"/>
    <property type="match status" value="1"/>
</dbReference>
<name>A0A953J8G8_9BACT</name>
<proteinExistence type="inferred from homology"/>
<dbReference type="SFLD" id="SFLDS00003">
    <property type="entry name" value="Haloacid_Dehalogenase"/>
    <property type="match status" value="1"/>
</dbReference>
<dbReference type="NCBIfam" id="TIGR01525">
    <property type="entry name" value="ATPase-IB_hvy"/>
    <property type="match status" value="1"/>
</dbReference>
<evidence type="ECO:0000256" key="4">
    <source>
        <dbReference type="ARBA" id="ARBA00022553"/>
    </source>
</evidence>
<dbReference type="PANTHER" id="PTHR48085:SF5">
    <property type="entry name" value="CADMIUM_ZINC-TRANSPORTING ATPASE HMA4-RELATED"/>
    <property type="match status" value="1"/>
</dbReference>
<dbReference type="SUPFAM" id="SSF81653">
    <property type="entry name" value="Calcium ATPase, transduction domain A"/>
    <property type="match status" value="1"/>
</dbReference>
<evidence type="ECO:0000313" key="17">
    <source>
        <dbReference type="Proteomes" id="UP000705867"/>
    </source>
</evidence>
<evidence type="ECO:0000256" key="7">
    <source>
        <dbReference type="ARBA" id="ARBA00022741"/>
    </source>
</evidence>
<dbReference type="Proteomes" id="UP000705867">
    <property type="component" value="Unassembled WGS sequence"/>
</dbReference>
<evidence type="ECO:0000256" key="1">
    <source>
        <dbReference type="ARBA" id="ARBA00004651"/>
    </source>
</evidence>
<dbReference type="SUPFAM" id="SSF55008">
    <property type="entry name" value="HMA, heavy metal-associated domain"/>
    <property type="match status" value="1"/>
</dbReference>
<evidence type="ECO:0000256" key="8">
    <source>
        <dbReference type="ARBA" id="ARBA00022840"/>
    </source>
</evidence>
<dbReference type="PRINTS" id="PR00119">
    <property type="entry name" value="CATATPASE"/>
</dbReference>
<feature type="transmembrane region" description="Helical" evidence="14">
    <location>
        <begin position="107"/>
        <end position="129"/>
    </location>
</feature>
<keyword evidence="8 14" id="KW-0067">ATP-binding</keyword>
<keyword evidence="7 14" id="KW-0547">Nucleotide-binding</keyword>
<dbReference type="NCBIfam" id="TIGR01494">
    <property type="entry name" value="ATPase_P-type"/>
    <property type="match status" value="1"/>
</dbReference>
<evidence type="ECO:0000256" key="9">
    <source>
        <dbReference type="ARBA" id="ARBA00022967"/>
    </source>
</evidence>
<dbReference type="Pfam" id="PF00702">
    <property type="entry name" value="Hydrolase"/>
    <property type="match status" value="1"/>
</dbReference>
<dbReference type="InterPro" id="IPR027256">
    <property type="entry name" value="P-typ_ATPase_IB"/>
</dbReference>
<dbReference type="InterPro" id="IPR017969">
    <property type="entry name" value="Heavy-metal-associated_CS"/>
</dbReference>
<evidence type="ECO:0000256" key="10">
    <source>
        <dbReference type="ARBA" id="ARBA00022989"/>
    </source>
</evidence>